<organism evidence="2 3">
    <name type="scientific">Pleurodeles waltl</name>
    <name type="common">Iberian ribbed newt</name>
    <dbReference type="NCBI Taxonomy" id="8319"/>
    <lineage>
        <taxon>Eukaryota</taxon>
        <taxon>Metazoa</taxon>
        <taxon>Chordata</taxon>
        <taxon>Craniata</taxon>
        <taxon>Vertebrata</taxon>
        <taxon>Euteleostomi</taxon>
        <taxon>Amphibia</taxon>
        <taxon>Batrachia</taxon>
        <taxon>Caudata</taxon>
        <taxon>Salamandroidea</taxon>
        <taxon>Salamandridae</taxon>
        <taxon>Pleurodelinae</taxon>
        <taxon>Pleurodeles</taxon>
    </lineage>
</organism>
<dbReference type="AlphaFoldDB" id="A0AAV7VQS9"/>
<gene>
    <name evidence="2" type="ORF">NDU88_006849</name>
</gene>
<evidence type="ECO:0000256" key="1">
    <source>
        <dbReference type="SAM" id="MobiDB-lite"/>
    </source>
</evidence>
<feature type="compositionally biased region" description="Gly residues" evidence="1">
    <location>
        <begin position="1"/>
        <end position="11"/>
    </location>
</feature>
<sequence length="75" mass="7390">MMGRGQAGINGGRELKKLRVSPGLSDTTRGSEASGAWPKEVLSSGGAPGCGGTGRQLYGAAQSGFGPRPSGSAGR</sequence>
<evidence type="ECO:0000313" key="2">
    <source>
        <dbReference type="EMBL" id="KAJ1203054.1"/>
    </source>
</evidence>
<dbReference type="Proteomes" id="UP001066276">
    <property type="component" value="Chromosome 2_1"/>
</dbReference>
<accession>A0AAV7VQS9</accession>
<comment type="caution">
    <text evidence="2">The sequence shown here is derived from an EMBL/GenBank/DDBJ whole genome shotgun (WGS) entry which is preliminary data.</text>
</comment>
<reference evidence="2" key="1">
    <citation type="journal article" date="2022" name="bioRxiv">
        <title>Sequencing and chromosome-scale assembly of the giantPleurodeles waltlgenome.</title>
        <authorList>
            <person name="Brown T."/>
            <person name="Elewa A."/>
            <person name="Iarovenko S."/>
            <person name="Subramanian E."/>
            <person name="Araus A.J."/>
            <person name="Petzold A."/>
            <person name="Susuki M."/>
            <person name="Suzuki K.-i.T."/>
            <person name="Hayashi T."/>
            <person name="Toyoda A."/>
            <person name="Oliveira C."/>
            <person name="Osipova E."/>
            <person name="Leigh N.D."/>
            <person name="Simon A."/>
            <person name="Yun M.H."/>
        </authorList>
    </citation>
    <scope>NUCLEOTIDE SEQUENCE</scope>
    <source>
        <strain evidence="2">20211129_DDA</strain>
        <tissue evidence="2">Liver</tissue>
    </source>
</reference>
<dbReference type="EMBL" id="JANPWB010000003">
    <property type="protein sequence ID" value="KAJ1203054.1"/>
    <property type="molecule type" value="Genomic_DNA"/>
</dbReference>
<keyword evidence="3" id="KW-1185">Reference proteome</keyword>
<evidence type="ECO:0000313" key="3">
    <source>
        <dbReference type="Proteomes" id="UP001066276"/>
    </source>
</evidence>
<proteinExistence type="predicted"/>
<name>A0AAV7VQS9_PLEWA</name>
<feature type="region of interest" description="Disordered" evidence="1">
    <location>
        <begin position="1"/>
        <end position="75"/>
    </location>
</feature>
<protein>
    <submittedName>
        <fullName evidence="2">Uncharacterized protein</fullName>
    </submittedName>
</protein>